<gene>
    <name evidence="4" type="ORF">PPYR_11369</name>
</gene>
<comment type="caution">
    <text evidence="4">The sequence shown here is derived from an EMBL/GenBank/DDBJ whole genome shotgun (WGS) entry which is preliminary data.</text>
</comment>
<dbReference type="GO" id="GO:0016020">
    <property type="term" value="C:membrane"/>
    <property type="evidence" value="ECO:0007669"/>
    <property type="project" value="TreeGrafter"/>
</dbReference>
<name>A0A5N4AB24_PHOPY</name>
<feature type="signal peptide" evidence="3">
    <location>
        <begin position="1"/>
        <end position="25"/>
    </location>
</feature>
<proteinExistence type="predicted"/>
<keyword evidence="5" id="KW-1185">Reference proteome</keyword>
<dbReference type="InParanoid" id="A0A5N4AB24"/>
<sequence>MRWWPRQRLGGVLLVYFISVRLVCSLKNASEEGIPEMRSKFSSDDRLFDSLMRNCKVPSITCIQKTLYDHLNDVLDRADNYELNGFVTFTKNNASFDGDNVTLARRDRAEEIGNKVLRFILTHNVQIQMPELMFEGSTLEISPRSVDGSGLITKLELIPKVVRKELGSPRIFFKKIKKFIGEKLMHALLAIVLVIALLLIKFLFFLPLVAGVAVAKKVLVKILLFFFPFLSHLFKLCPYVDHTNSLTKFHHHHHQISHLHHVPPLHHHLPTEHHPPHDPHQSYDIGFEYYGHGPDISEGFLHRKTDPPRTVLGDQNQVHSWTSNRVKKPQMNSPLTPAEIEALTSKAERETVLKVRLQQEHNRVQAENKQLQDQIQQNLQIQEKLKHQVHHMQLKGGRYTQGASTGAVSGVAVPSQIIVAPPIAEPLSQNQAPRINIAVKKTYDQFYSPILEKIDKILTGIRFTEEPCRERIICSMYKNPMKFTPHSNLISAQLSRDSNELQKPATTNPDVIRFYKYVQAARDGQDKRDCLRLYPACAINTEQ</sequence>
<dbReference type="Pfam" id="PF07841">
    <property type="entry name" value="DM4_12"/>
    <property type="match status" value="1"/>
</dbReference>
<feature type="transmembrane region" description="Helical" evidence="2">
    <location>
        <begin position="218"/>
        <end position="234"/>
    </location>
</feature>
<feature type="transmembrane region" description="Helical" evidence="2">
    <location>
        <begin position="184"/>
        <end position="206"/>
    </location>
</feature>
<evidence type="ECO:0000313" key="5">
    <source>
        <dbReference type="Proteomes" id="UP000327044"/>
    </source>
</evidence>
<evidence type="ECO:0000256" key="3">
    <source>
        <dbReference type="SAM" id="SignalP"/>
    </source>
</evidence>
<dbReference type="PANTHER" id="PTHR21879">
    <property type="entry name" value="FI03362P-RELATED-RELATED"/>
    <property type="match status" value="1"/>
</dbReference>
<dbReference type="EMBL" id="VVIM01000008">
    <property type="protein sequence ID" value="KAB0794530.1"/>
    <property type="molecule type" value="Genomic_DNA"/>
</dbReference>
<keyword evidence="3" id="KW-0732">Signal</keyword>
<evidence type="ECO:0000256" key="2">
    <source>
        <dbReference type="SAM" id="Phobius"/>
    </source>
</evidence>
<dbReference type="InterPro" id="IPR012464">
    <property type="entry name" value="DUF1676"/>
</dbReference>
<evidence type="ECO:0000256" key="1">
    <source>
        <dbReference type="SAM" id="Coils"/>
    </source>
</evidence>
<dbReference type="PANTHER" id="PTHR21879:SF4">
    <property type="entry name" value="OSIRIS 17, ISOFORM C"/>
    <property type="match status" value="1"/>
</dbReference>
<organism evidence="4 5">
    <name type="scientific">Photinus pyralis</name>
    <name type="common">Common eastern firefly</name>
    <name type="synonym">Lampyris pyralis</name>
    <dbReference type="NCBI Taxonomy" id="7054"/>
    <lineage>
        <taxon>Eukaryota</taxon>
        <taxon>Metazoa</taxon>
        <taxon>Ecdysozoa</taxon>
        <taxon>Arthropoda</taxon>
        <taxon>Hexapoda</taxon>
        <taxon>Insecta</taxon>
        <taxon>Pterygota</taxon>
        <taxon>Neoptera</taxon>
        <taxon>Endopterygota</taxon>
        <taxon>Coleoptera</taxon>
        <taxon>Polyphaga</taxon>
        <taxon>Elateriformia</taxon>
        <taxon>Elateroidea</taxon>
        <taxon>Lampyridae</taxon>
        <taxon>Lampyrinae</taxon>
        <taxon>Photinus</taxon>
    </lineage>
</organism>
<protein>
    <recommendedName>
        <fullName evidence="6">SEA domain-containing protein</fullName>
    </recommendedName>
</protein>
<dbReference type="AlphaFoldDB" id="A0A5N4AB24"/>
<evidence type="ECO:0000313" key="4">
    <source>
        <dbReference type="EMBL" id="KAB0794530.1"/>
    </source>
</evidence>
<keyword evidence="2" id="KW-0812">Transmembrane</keyword>
<dbReference type="OrthoDB" id="6334967at2759"/>
<accession>A0A5N4AB24</accession>
<keyword evidence="2" id="KW-1133">Transmembrane helix</keyword>
<dbReference type="Pfam" id="PF07898">
    <property type="entry name" value="DUF1676"/>
    <property type="match status" value="1"/>
</dbReference>
<dbReference type="FunCoup" id="A0A5N4AB24">
    <property type="interactions" value="15"/>
</dbReference>
<keyword evidence="2" id="KW-0472">Membrane</keyword>
<dbReference type="InterPro" id="IPR006631">
    <property type="entry name" value="DM4_12"/>
</dbReference>
<keyword evidence="1" id="KW-0175">Coiled coil</keyword>
<evidence type="ECO:0008006" key="6">
    <source>
        <dbReference type="Google" id="ProtNLM"/>
    </source>
</evidence>
<feature type="coiled-coil region" evidence="1">
    <location>
        <begin position="340"/>
        <end position="388"/>
    </location>
</feature>
<dbReference type="Proteomes" id="UP000327044">
    <property type="component" value="Unassembled WGS sequence"/>
</dbReference>
<reference evidence="4 5" key="1">
    <citation type="journal article" date="2018" name="Elife">
        <title>Firefly genomes illuminate parallel origins of bioluminescence in beetles.</title>
        <authorList>
            <person name="Fallon T.R."/>
            <person name="Lower S.E."/>
            <person name="Chang C.H."/>
            <person name="Bessho-Uehara M."/>
            <person name="Martin G.J."/>
            <person name="Bewick A.J."/>
            <person name="Behringer M."/>
            <person name="Debat H.J."/>
            <person name="Wong I."/>
            <person name="Day J.C."/>
            <person name="Suvorov A."/>
            <person name="Silva C.J."/>
            <person name="Stanger-Hall K.F."/>
            <person name="Hall D.W."/>
            <person name="Schmitz R.J."/>
            <person name="Nelson D.R."/>
            <person name="Lewis S.M."/>
            <person name="Shigenobu S."/>
            <person name="Bybee S.M."/>
            <person name="Larracuente A.M."/>
            <person name="Oba Y."/>
            <person name="Weng J.K."/>
        </authorList>
    </citation>
    <scope>NUCLEOTIDE SEQUENCE [LARGE SCALE GENOMIC DNA]</scope>
    <source>
        <strain evidence="4">1611_PpyrPB1</strain>
        <tissue evidence="4">Whole body</tissue>
    </source>
</reference>
<feature type="chain" id="PRO_5024411863" description="SEA domain-containing protein" evidence="3">
    <location>
        <begin position="26"/>
        <end position="543"/>
    </location>
</feature>